<feature type="domain" description="L,D-TPase catalytic" evidence="7">
    <location>
        <begin position="214"/>
        <end position="332"/>
    </location>
</feature>
<reference evidence="8" key="2">
    <citation type="submission" date="2021-04" db="EMBL/GenBank/DDBJ databases">
        <authorList>
            <person name="Dong X."/>
        </authorList>
    </citation>
    <scope>NUCLEOTIDE SEQUENCE</scope>
    <source>
        <strain evidence="8">ZWT</strain>
    </source>
</reference>
<dbReference type="AlphaFoldDB" id="A0A9J6P5P5"/>
<dbReference type="PANTHER" id="PTHR30582">
    <property type="entry name" value="L,D-TRANSPEPTIDASE"/>
    <property type="match status" value="1"/>
</dbReference>
<evidence type="ECO:0000256" key="3">
    <source>
        <dbReference type="ARBA" id="ARBA00022960"/>
    </source>
</evidence>
<evidence type="ECO:0000256" key="4">
    <source>
        <dbReference type="ARBA" id="ARBA00022984"/>
    </source>
</evidence>
<evidence type="ECO:0000256" key="2">
    <source>
        <dbReference type="ARBA" id="ARBA00022679"/>
    </source>
</evidence>
<keyword evidence="2" id="KW-0808">Transferase</keyword>
<sequence length="332" mass="39408">MVIVFFLLSAIFSHYQRIYAFEFAKEKEEKHIILTTSRDIFLNTNINRECDEKGIIFRYIYNKEQIEDIETIITENDIDKIIYICSDEEDKTNLIEYITKNISNKIKRDIFRVYNYDMVSELLSRYSNNQKEEDDEISINVINRDETARYYIYKEANINSGTIGYVYGNLTEVKLIERQNDFYKVETVRYSDKKSVIGYIPVKDIKKRGLNSRYNVIVNIEDQIIKVFYDNILLREIICSSGKEWYDTPKGRFIIGRRGHSFGSSTYTCYNWVRFNNNYLFHSVLFNKDGTVNEWEYKKLGTPASHGCIRMPLEDSKWFYDNITEGALVTIK</sequence>
<reference evidence="8" key="1">
    <citation type="journal article" date="2021" name="mSystems">
        <title>Bacteria and Archaea Synergistically Convert Glycine Betaine to Biogenic Methane in the Formosa Cold Seep of the South China Sea.</title>
        <authorList>
            <person name="Li L."/>
            <person name="Zhang W."/>
            <person name="Zhang S."/>
            <person name="Song L."/>
            <person name="Sun Q."/>
            <person name="Zhang H."/>
            <person name="Xiang H."/>
            <person name="Dong X."/>
        </authorList>
    </citation>
    <scope>NUCLEOTIDE SEQUENCE</scope>
    <source>
        <strain evidence="8">ZWT</strain>
    </source>
</reference>
<evidence type="ECO:0000256" key="6">
    <source>
        <dbReference type="PROSITE-ProRule" id="PRU01373"/>
    </source>
</evidence>
<comment type="pathway">
    <text evidence="1 6">Cell wall biogenesis; peptidoglycan biosynthesis.</text>
</comment>
<evidence type="ECO:0000313" key="9">
    <source>
        <dbReference type="Proteomes" id="UP001056429"/>
    </source>
</evidence>
<dbReference type="EMBL" id="JAGSOJ010000004">
    <property type="protein sequence ID" value="MCM1992031.1"/>
    <property type="molecule type" value="Genomic_DNA"/>
</dbReference>
<dbReference type="InterPro" id="IPR050979">
    <property type="entry name" value="LD-transpeptidase"/>
</dbReference>
<dbReference type="SUPFAM" id="SSF141523">
    <property type="entry name" value="L,D-transpeptidase catalytic domain-like"/>
    <property type="match status" value="1"/>
</dbReference>
<dbReference type="InterPro" id="IPR005490">
    <property type="entry name" value="LD_TPept_cat_dom"/>
</dbReference>
<proteinExistence type="predicted"/>
<dbReference type="RefSeq" id="WP_250861160.1">
    <property type="nucleotide sequence ID" value="NZ_JAGSOJ010000004.1"/>
</dbReference>
<dbReference type="Gene3D" id="2.40.440.10">
    <property type="entry name" value="L,D-transpeptidase catalytic domain-like"/>
    <property type="match status" value="1"/>
</dbReference>
<dbReference type="GO" id="GO:0005576">
    <property type="term" value="C:extracellular region"/>
    <property type="evidence" value="ECO:0007669"/>
    <property type="project" value="TreeGrafter"/>
</dbReference>
<protein>
    <submittedName>
        <fullName evidence="8">L,D-transpeptidase</fullName>
    </submittedName>
</protein>
<dbReference type="Pfam" id="PF03734">
    <property type="entry name" value="YkuD"/>
    <property type="match status" value="1"/>
</dbReference>
<dbReference type="Proteomes" id="UP001056429">
    <property type="component" value="Unassembled WGS sequence"/>
</dbReference>
<keyword evidence="9" id="KW-1185">Reference proteome</keyword>
<dbReference type="PANTHER" id="PTHR30582:SF2">
    <property type="entry name" value="L,D-TRANSPEPTIDASE YCIB-RELATED"/>
    <property type="match status" value="1"/>
</dbReference>
<dbReference type="GO" id="GO:0018104">
    <property type="term" value="P:peptidoglycan-protein cross-linking"/>
    <property type="evidence" value="ECO:0007669"/>
    <property type="project" value="TreeGrafter"/>
</dbReference>
<dbReference type="GO" id="GO:0071555">
    <property type="term" value="P:cell wall organization"/>
    <property type="evidence" value="ECO:0007669"/>
    <property type="project" value="UniProtKB-UniRule"/>
</dbReference>
<feature type="active site" description="Nucleophile" evidence="6">
    <location>
        <position position="308"/>
    </location>
</feature>
<gene>
    <name evidence="8" type="ORF">KDK92_19995</name>
</gene>
<dbReference type="GO" id="GO:0008360">
    <property type="term" value="P:regulation of cell shape"/>
    <property type="evidence" value="ECO:0007669"/>
    <property type="project" value="UniProtKB-UniRule"/>
</dbReference>
<keyword evidence="4 6" id="KW-0573">Peptidoglycan synthesis</keyword>
<dbReference type="GO" id="GO:0016740">
    <property type="term" value="F:transferase activity"/>
    <property type="evidence" value="ECO:0007669"/>
    <property type="project" value="UniProtKB-KW"/>
</dbReference>
<evidence type="ECO:0000313" key="8">
    <source>
        <dbReference type="EMBL" id="MCM1992031.1"/>
    </source>
</evidence>
<accession>A0A9J6P5P5</accession>
<feature type="active site" description="Proton donor/acceptor" evidence="6">
    <location>
        <position position="282"/>
    </location>
</feature>
<evidence type="ECO:0000259" key="7">
    <source>
        <dbReference type="PROSITE" id="PS52029"/>
    </source>
</evidence>
<evidence type="ECO:0000256" key="1">
    <source>
        <dbReference type="ARBA" id="ARBA00004752"/>
    </source>
</evidence>
<dbReference type="InterPro" id="IPR038063">
    <property type="entry name" value="Transpep_catalytic_dom"/>
</dbReference>
<dbReference type="CDD" id="cd16913">
    <property type="entry name" value="YkuD_like"/>
    <property type="match status" value="1"/>
</dbReference>
<name>A0A9J6P5P5_9CLOT</name>
<keyword evidence="5 6" id="KW-0961">Cell wall biogenesis/degradation</keyword>
<comment type="caution">
    <text evidence="8">The sequence shown here is derived from an EMBL/GenBank/DDBJ whole genome shotgun (WGS) entry which is preliminary data.</text>
</comment>
<organism evidence="8 9">
    <name type="scientific">Oceanirhabdus seepicola</name>
    <dbReference type="NCBI Taxonomy" id="2828781"/>
    <lineage>
        <taxon>Bacteria</taxon>
        <taxon>Bacillati</taxon>
        <taxon>Bacillota</taxon>
        <taxon>Clostridia</taxon>
        <taxon>Eubacteriales</taxon>
        <taxon>Clostridiaceae</taxon>
        <taxon>Oceanirhabdus</taxon>
    </lineage>
</organism>
<dbReference type="PROSITE" id="PS52029">
    <property type="entry name" value="LD_TPASE"/>
    <property type="match status" value="1"/>
</dbReference>
<keyword evidence="3 6" id="KW-0133">Cell shape</keyword>
<evidence type="ECO:0000256" key="5">
    <source>
        <dbReference type="ARBA" id="ARBA00023316"/>
    </source>
</evidence>
<dbReference type="GO" id="GO:0071972">
    <property type="term" value="F:peptidoglycan L,D-transpeptidase activity"/>
    <property type="evidence" value="ECO:0007669"/>
    <property type="project" value="TreeGrafter"/>
</dbReference>